<dbReference type="InterPro" id="IPR004675">
    <property type="entry name" value="AhpD_core"/>
</dbReference>
<dbReference type="InterPro" id="IPR010195">
    <property type="entry name" value="Uncharacterised_peroxidase-rel"/>
</dbReference>
<sequence length="185" mass="20627">MSLFPSLPDNPHLSDVYKKFPECVRPVLAYHDLLLRGDSPLSIAERELIAAFTSGLNACNFCFGSHKIYAQAFGIDEAVIDEMVKDIDSSGIDDKLKPLLKYVAKLKDLPSKLTPADAKAVYDAGWSERALFDAVQVAALFNYMNRIIEGTGVTFSYAENPPSQDEMAERRTRLYSDWAKQIGIE</sequence>
<dbReference type="SUPFAM" id="SSF69118">
    <property type="entry name" value="AhpD-like"/>
    <property type="match status" value="1"/>
</dbReference>
<name>A0A3B0SJE6_9ZZZZ</name>
<dbReference type="AlphaFoldDB" id="A0A3B0SJE6"/>
<evidence type="ECO:0000313" key="1">
    <source>
        <dbReference type="EMBL" id="VAW04323.1"/>
    </source>
</evidence>
<protein>
    <submittedName>
        <fullName evidence="1">Mlr4105 protein</fullName>
    </submittedName>
</protein>
<dbReference type="EMBL" id="UOEH01000432">
    <property type="protein sequence ID" value="VAW04323.1"/>
    <property type="molecule type" value="Genomic_DNA"/>
</dbReference>
<dbReference type="PANTHER" id="PTHR35446:SF2">
    <property type="entry name" value="CARBOXYMUCONOLACTONE DECARBOXYLASE-LIKE DOMAIN-CONTAINING PROTEIN"/>
    <property type="match status" value="1"/>
</dbReference>
<dbReference type="NCBIfam" id="TIGR00778">
    <property type="entry name" value="ahpD_dom"/>
    <property type="match status" value="1"/>
</dbReference>
<dbReference type="GO" id="GO:0051920">
    <property type="term" value="F:peroxiredoxin activity"/>
    <property type="evidence" value="ECO:0007669"/>
    <property type="project" value="InterPro"/>
</dbReference>
<organism evidence="1">
    <name type="scientific">hydrothermal vent metagenome</name>
    <dbReference type="NCBI Taxonomy" id="652676"/>
    <lineage>
        <taxon>unclassified sequences</taxon>
        <taxon>metagenomes</taxon>
        <taxon>ecological metagenomes</taxon>
    </lineage>
</organism>
<dbReference type="Gene3D" id="1.20.1290.10">
    <property type="entry name" value="AhpD-like"/>
    <property type="match status" value="1"/>
</dbReference>
<dbReference type="PANTHER" id="PTHR35446">
    <property type="entry name" value="SI:CH211-175M2.5"/>
    <property type="match status" value="1"/>
</dbReference>
<accession>A0A3B0SJE6</accession>
<gene>
    <name evidence="1" type="ORF">MNBD_ALPHA05-1481</name>
</gene>
<reference evidence="1" key="1">
    <citation type="submission" date="2018-06" db="EMBL/GenBank/DDBJ databases">
        <authorList>
            <person name="Zhirakovskaya E."/>
        </authorList>
    </citation>
    <scope>NUCLEOTIDE SEQUENCE</scope>
</reference>
<proteinExistence type="predicted"/>
<dbReference type="NCBIfam" id="TIGR01926">
    <property type="entry name" value="peroxid_rel"/>
    <property type="match status" value="1"/>
</dbReference>
<dbReference type="InterPro" id="IPR029032">
    <property type="entry name" value="AhpD-like"/>
</dbReference>